<dbReference type="InterPro" id="IPR001789">
    <property type="entry name" value="Sig_transdc_resp-reg_receiver"/>
</dbReference>
<dbReference type="EMBL" id="CP104694">
    <property type="protein sequence ID" value="UXI69867.1"/>
    <property type="molecule type" value="Genomic_DNA"/>
</dbReference>
<keyword evidence="8" id="KW-0902">Two-component regulatory system</keyword>
<dbReference type="PANTHER" id="PTHR43065:SF10">
    <property type="entry name" value="PEROXIDE STRESS-ACTIVATED HISTIDINE KINASE MAK3"/>
    <property type="match status" value="1"/>
</dbReference>
<keyword evidence="12" id="KW-1185">Reference proteome</keyword>
<dbReference type="CDD" id="cd00082">
    <property type="entry name" value="HisKA"/>
    <property type="match status" value="1"/>
</dbReference>
<proteinExistence type="predicted"/>
<evidence type="ECO:0000259" key="10">
    <source>
        <dbReference type="PROSITE" id="PS50110"/>
    </source>
</evidence>
<dbReference type="InterPro" id="IPR013767">
    <property type="entry name" value="PAS_fold"/>
</dbReference>
<keyword evidence="3 9" id="KW-0597">Phosphoprotein</keyword>
<dbReference type="InterPro" id="IPR036097">
    <property type="entry name" value="HisK_dim/P_sf"/>
</dbReference>
<accession>A0ABY6BQ15</accession>
<dbReference type="Gene3D" id="1.10.287.130">
    <property type="match status" value="1"/>
</dbReference>
<dbReference type="PROSITE" id="PS50110">
    <property type="entry name" value="RESPONSE_REGULATORY"/>
    <property type="match status" value="1"/>
</dbReference>
<evidence type="ECO:0000256" key="3">
    <source>
        <dbReference type="ARBA" id="ARBA00022553"/>
    </source>
</evidence>
<evidence type="ECO:0000313" key="11">
    <source>
        <dbReference type="EMBL" id="UXI69867.1"/>
    </source>
</evidence>
<dbReference type="Pfam" id="PF00512">
    <property type="entry name" value="HisKA"/>
    <property type="match status" value="1"/>
</dbReference>
<dbReference type="InterPro" id="IPR011006">
    <property type="entry name" value="CheY-like_superfamily"/>
</dbReference>
<gene>
    <name evidence="11" type="ORF">N4264_09635</name>
</gene>
<dbReference type="InterPro" id="IPR003661">
    <property type="entry name" value="HisK_dim/P_dom"/>
</dbReference>
<dbReference type="PANTHER" id="PTHR43065">
    <property type="entry name" value="SENSOR HISTIDINE KINASE"/>
    <property type="match status" value="1"/>
</dbReference>
<evidence type="ECO:0000256" key="9">
    <source>
        <dbReference type="PROSITE-ProRule" id="PRU00169"/>
    </source>
</evidence>
<dbReference type="CDD" id="cd00130">
    <property type="entry name" value="PAS"/>
    <property type="match status" value="1"/>
</dbReference>
<evidence type="ECO:0000256" key="1">
    <source>
        <dbReference type="ARBA" id="ARBA00000085"/>
    </source>
</evidence>
<evidence type="ECO:0000256" key="4">
    <source>
        <dbReference type="ARBA" id="ARBA00022679"/>
    </source>
</evidence>
<name>A0ABY6BQ15_9GAMM</name>
<feature type="modified residue" description="4-aspartylphosphate" evidence="9">
    <location>
        <position position="57"/>
    </location>
</feature>
<evidence type="ECO:0000256" key="8">
    <source>
        <dbReference type="ARBA" id="ARBA00023012"/>
    </source>
</evidence>
<evidence type="ECO:0000256" key="7">
    <source>
        <dbReference type="ARBA" id="ARBA00022840"/>
    </source>
</evidence>
<organism evidence="11 12">
    <name type="scientific">Tahibacter amnicola</name>
    <dbReference type="NCBI Taxonomy" id="2976241"/>
    <lineage>
        <taxon>Bacteria</taxon>
        <taxon>Pseudomonadati</taxon>
        <taxon>Pseudomonadota</taxon>
        <taxon>Gammaproteobacteria</taxon>
        <taxon>Lysobacterales</taxon>
        <taxon>Rhodanobacteraceae</taxon>
        <taxon>Tahibacter</taxon>
    </lineage>
</organism>
<dbReference type="SMART" id="SM00448">
    <property type="entry name" value="REC"/>
    <property type="match status" value="1"/>
</dbReference>
<dbReference type="Pfam" id="PF00072">
    <property type="entry name" value="Response_reg"/>
    <property type="match status" value="1"/>
</dbReference>
<comment type="catalytic activity">
    <reaction evidence="1">
        <text>ATP + protein L-histidine = ADP + protein N-phospho-L-histidine.</text>
        <dbReference type="EC" id="2.7.13.3"/>
    </reaction>
</comment>
<dbReference type="Pfam" id="PF00989">
    <property type="entry name" value="PAS"/>
    <property type="match status" value="1"/>
</dbReference>
<evidence type="ECO:0000256" key="5">
    <source>
        <dbReference type="ARBA" id="ARBA00022741"/>
    </source>
</evidence>
<dbReference type="Gene3D" id="3.40.50.2300">
    <property type="match status" value="1"/>
</dbReference>
<keyword evidence="4" id="KW-0808">Transferase</keyword>
<dbReference type="SMART" id="SM00388">
    <property type="entry name" value="HisKA"/>
    <property type="match status" value="1"/>
</dbReference>
<dbReference type="Proteomes" id="UP001064632">
    <property type="component" value="Chromosome"/>
</dbReference>
<dbReference type="SUPFAM" id="SSF52172">
    <property type="entry name" value="CheY-like"/>
    <property type="match status" value="1"/>
</dbReference>
<protein>
    <recommendedName>
        <fullName evidence="2">histidine kinase</fullName>
        <ecNumber evidence="2">2.7.13.3</ecNumber>
    </recommendedName>
</protein>
<dbReference type="SUPFAM" id="SSF47384">
    <property type="entry name" value="Homodimeric domain of signal transducing histidine kinase"/>
    <property type="match status" value="1"/>
</dbReference>
<dbReference type="InterPro" id="IPR035965">
    <property type="entry name" value="PAS-like_dom_sf"/>
</dbReference>
<evidence type="ECO:0000256" key="2">
    <source>
        <dbReference type="ARBA" id="ARBA00012438"/>
    </source>
</evidence>
<sequence length="376" mass="41072">MFPTTARHVLIVEQDAQAAQEIGRMLTDLDYQATLVATPEAALAAADASGIDLALMDVGIVTATDGIDLARTLSERSGIPTLFLSRRDDEFVLKQAMEVRPLGYLTRPIRAAELRAAIAVLFERYLTDKTVRERHRWFATTLNSIADAVVTIDLPGTVTYMNPAALTLTDLPCLPDQPVHVLDLLPWLAHSIRPSLWTTVLRDGRPVSGAEVELQRGAATVTVSPSISLVIDSNRTLGAVIVLRDVSPQKAEHKQAEMTDRLASLGAMAAGVAHEINNPLSVVMANANFIASYLESPLRLSSTSLDEDDGDDVSLQDVRESLSDLRTATARIDRIISDLRVFARPPRRPAMSAMPYARSNGRYGRRQTRSAIGRSW</sequence>
<evidence type="ECO:0000256" key="6">
    <source>
        <dbReference type="ARBA" id="ARBA00022777"/>
    </source>
</evidence>
<dbReference type="InterPro" id="IPR000014">
    <property type="entry name" value="PAS"/>
</dbReference>
<dbReference type="EC" id="2.7.13.3" evidence="2"/>
<dbReference type="SUPFAM" id="SSF55785">
    <property type="entry name" value="PYP-like sensor domain (PAS domain)"/>
    <property type="match status" value="1"/>
</dbReference>
<keyword evidence="7" id="KW-0067">ATP-binding</keyword>
<keyword evidence="5" id="KW-0547">Nucleotide-binding</keyword>
<dbReference type="RefSeq" id="WP_261696819.1">
    <property type="nucleotide sequence ID" value="NZ_CP104694.1"/>
</dbReference>
<dbReference type="Gene3D" id="3.30.450.20">
    <property type="entry name" value="PAS domain"/>
    <property type="match status" value="1"/>
</dbReference>
<evidence type="ECO:0000313" key="12">
    <source>
        <dbReference type="Proteomes" id="UP001064632"/>
    </source>
</evidence>
<feature type="domain" description="Response regulatory" evidence="10">
    <location>
        <begin position="8"/>
        <end position="122"/>
    </location>
</feature>
<keyword evidence="6" id="KW-0418">Kinase</keyword>
<reference evidence="11" key="1">
    <citation type="submission" date="2022-09" db="EMBL/GenBank/DDBJ databases">
        <title>Tahibacter sp. nov., isolated from a fresh water.</title>
        <authorList>
            <person name="Baek J.H."/>
            <person name="Lee J.K."/>
            <person name="Kim J.M."/>
            <person name="Jeon C.O."/>
        </authorList>
    </citation>
    <scope>NUCLEOTIDE SEQUENCE</scope>
    <source>
        <strain evidence="11">W38</strain>
    </source>
</reference>